<dbReference type="InterPro" id="IPR036388">
    <property type="entry name" value="WH-like_DNA-bd_sf"/>
</dbReference>
<dbReference type="PROSITE" id="PS00894">
    <property type="entry name" value="HTH_DEOR_1"/>
    <property type="match status" value="1"/>
</dbReference>
<evidence type="ECO:0000259" key="4">
    <source>
        <dbReference type="PROSITE" id="PS51000"/>
    </source>
</evidence>
<evidence type="ECO:0000313" key="5">
    <source>
        <dbReference type="EMBL" id="MBP2258374.1"/>
    </source>
</evidence>
<reference evidence="5 6" key="1">
    <citation type="submission" date="2021-03" db="EMBL/GenBank/DDBJ databases">
        <title>Genomic Encyclopedia of Type Strains, Phase IV (KMG-IV): sequencing the most valuable type-strain genomes for metagenomic binning, comparative biology and taxonomic classification.</title>
        <authorList>
            <person name="Goeker M."/>
        </authorList>
    </citation>
    <scope>NUCLEOTIDE SEQUENCE [LARGE SCALE GENOMIC DNA]</scope>
    <source>
        <strain evidence="5 6">DSM 25790</strain>
    </source>
</reference>
<evidence type="ECO:0000256" key="2">
    <source>
        <dbReference type="ARBA" id="ARBA00023125"/>
    </source>
</evidence>
<sequence length="261" mass="29007">METFPEERKRCILNKLKTSQKVKVSELSEKFHISMETVRRDLAVLENEGLVKRVYGGAVSGTFHHGEPPLLSRKKVMEEEKKRIGKQSVQLIQDGSTIVIDVGTTVLELAKEIKYKNDITILTNSLPVANLLLKGLKHQFFSGEVILLGGQLNPKQHSISGKLTEIVLEQFNIDQAFISVGGISLQNGLSDFDFNESMISKTMIRVSKEIIVLADSSKLGVDAFCKFGSLNDVDAIVSDVPLPDSWQENALVKNIDWILAK</sequence>
<dbReference type="InterPro" id="IPR037171">
    <property type="entry name" value="NagB/RpiA_transferase-like"/>
</dbReference>
<dbReference type="InterPro" id="IPR014036">
    <property type="entry name" value="DeoR-like_C"/>
</dbReference>
<dbReference type="RefSeq" id="WP_226371402.1">
    <property type="nucleotide sequence ID" value="NZ_JAGIKX010000025.1"/>
</dbReference>
<dbReference type="PRINTS" id="PR00037">
    <property type="entry name" value="HTHLACR"/>
</dbReference>
<protein>
    <submittedName>
        <fullName evidence="5">DeoR/GlpR family transcriptional regulator of sugar metabolism</fullName>
    </submittedName>
</protein>
<dbReference type="PROSITE" id="PS51000">
    <property type="entry name" value="HTH_DEOR_2"/>
    <property type="match status" value="1"/>
</dbReference>
<dbReference type="Pfam" id="PF00455">
    <property type="entry name" value="DeoRC"/>
    <property type="match status" value="1"/>
</dbReference>
<keyword evidence="6" id="KW-1185">Reference proteome</keyword>
<proteinExistence type="predicted"/>
<evidence type="ECO:0000256" key="1">
    <source>
        <dbReference type="ARBA" id="ARBA00023015"/>
    </source>
</evidence>
<dbReference type="InterPro" id="IPR018356">
    <property type="entry name" value="Tscrpt_reg_HTH_DeoR_CS"/>
</dbReference>
<feature type="domain" description="HTH deoR-type" evidence="4">
    <location>
        <begin position="5"/>
        <end position="60"/>
    </location>
</feature>
<evidence type="ECO:0000313" key="6">
    <source>
        <dbReference type="Proteomes" id="UP001519294"/>
    </source>
</evidence>
<dbReference type="InterPro" id="IPR050313">
    <property type="entry name" value="Carb_Metab_HTH_regulators"/>
</dbReference>
<dbReference type="EMBL" id="JAGIKX010000025">
    <property type="protein sequence ID" value="MBP2258374.1"/>
    <property type="molecule type" value="Genomic_DNA"/>
</dbReference>
<name>A0ABS4SA39_9BACI</name>
<dbReference type="SMART" id="SM01134">
    <property type="entry name" value="DeoRC"/>
    <property type="match status" value="1"/>
</dbReference>
<keyword evidence="3" id="KW-0804">Transcription</keyword>
<dbReference type="SMART" id="SM00420">
    <property type="entry name" value="HTH_DEOR"/>
    <property type="match status" value="1"/>
</dbReference>
<dbReference type="PANTHER" id="PTHR30363:SF44">
    <property type="entry name" value="AGA OPERON TRANSCRIPTIONAL REPRESSOR-RELATED"/>
    <property type="match status" value="1"/>
</dbReference>
<evidence type="ECO:0000256" key="3">
    <source>
        <dbReference type="ARBA" id="ARBA00023163"/>
    </source>
</evidence>
<dbReference type="PANTHER" id="PTHR30363">
    <property type="entry name" value="HTH-TYPE TRANSCRIPTIONAL REGULATOR SRLR-RELATED"/>
    <property type="match status" value="1"/>
</dbReference>
<keyword evidence="2" id="KW-0238">DNA-binding</keyword>
<dbReference type="Gene3D" id="1.10.10.10">
    <property type="entry name" value="Winged helix-like DNA-binding domain superfamily/Winged helix DNA-binding domain"/>
    <property type="match status" value="1"/>
</dbReference>
<accession>A0ABS4SA39</accession>
<organism evidence="5 6">
    <name type="scientific">Virgibacillus alimentarius</name>
    <dbReference type="NCBI Taxonomy" id="698769"/>
    <lineage>
        <taxon>Bacteria</taxon>
        <taxon>Bacillati</taxon>
        <taxon>Bacillota</taxon>
        <taxon>Bacilli</taxon>
        <taxon>Bacillales</taxon>
        <taxon>Bacillaceae</taxon>
        <taxon>Virgibacillus</taxon>
    </lineage>
</organism>
<comment type="caution">
    <text evidence="5">The sequence shown here is derived from an EMBL/GenBank/DDBJ whole genome shotgun (WGS) entry which is preliminary data.</text>
</comment>
<dbReference type="Pfam" id="PF08220">
    <property type="entry name" value="HTH_DeoR"/>
    <property type="match status" value="1"/>
</dbReference>
<dbReference type="InterPro" id="IPR036390">
    <property type="entry name" value="WH_DNA-bd_sf"/>
</dbReference>
<dbReference type="Gene3D" id="3.40.50.1360">
    <property type="match status" value="1"/>
</dbReference>
<keyword evidence="1" id="KW-0805">Transcription regulation</keyword>
<dbReference type="SUPFAM" id="SSF100950">
    <property type="entry name" value="NagB/RpiA/CoA transferase-like"/>
    <property type="match status" value="1"/>
</dbReference>
<gene>
    <name evidence="5" type="ORF">J2Z81_002357</name>
</gene>
<dbReference type="InterPro" id="IPR001034">
    <property type="entry name" value="DeoR_HTH"/>
</dbReference>
<dbReference type="Proteomes" id="UP001519294">
    <property type="component" value="Unassembled WGS sequence"/>
</dbReference>
<dbReference type="SUPFAM" id="SSF46785">
    <property type="entry name" value="Winged helix' DNA-binding domain"/>
    <property type="match status" value="1"/>
</dbReference>